<sequence>MIGSHGSTSKIPYSGGASNLDNECGLKARVKRKAKHILHIDSSSGAEEDEEYQAALDELDNSPAFNTSKFLNRTRIGNSGIKGKALGLVQEAAAAIVHPKEAIKTRATKKTAGTLAKSRPYLSRKADLDFLEAHDDLEQAEGRRDDSDDEGAFDRKNEGINQCEERIENMETARQNMRVAWITARHIQRVRVVDAIPPLPFPDDNFFEQEDDCGVLEFNWGKWIAYKLLHGSHAFSAQYIDDFQELPFDIDTLRKHVERLIIVSAPVQTLLLDIRRIYRWEKPWRTGKIMALYFILWYMSHIMTFLYGYILYSTIMNYYYPRSLEALRQGITRSLDRGATAFKVGELMDKHGSDDWLGPLMEELGAFIQVQIADLASFFEATYNFYHFRSPPATFATLCLIASLFLVSVLTDSRFALRLFWFFIGLTFFICWPISSLYPRYRFLVSPLKWALWEVPNHSEWCFRFLQDRAAVVRQAILRHEAGDIHDEQLSCVPGTGSDADSFATCRSISLDEQRDILSFGCTYCHMPGQFIISTHGIRFATSLAKSLPHESFDKPFADLVEMSKRQTRSSVLSPLAKVTTGMDKLELRFRGKGGGAGMHGMGEQEDAEIVLLENMRRRDKAFNAVVAFSGVRWQHLQQRPSKLRPEEKKGDSLTDK</sequence>
<dbReference type="InterPro" id="IPR037847">
    <property type="entry name" value="GRAMDC4"/>
</dbReference>
<organism evidence="3 4">
    <name type="scientific">Mollisia scopiformis</name>
    <name type="common">Conifer needle endophyte fungus</name>
    <name type="synonym">Phialocephala scopiformis</name>
    <dbReference type="NCBI Taxonomy" id="149040"/>
    <lineage>
        <taxon>Eukaryota</taxon>
        <taxon>Fungi</taxon>
        <taxon>Dikarya</taxon>
        <taxon>Ascomycota</taxon>
        <taxon>Pezizomycotina</taxon>
        <taxon>Leotiomycetes</taxon>
        <taxon>Helotiales</taxon>
        <taxon>Mollisiaceae</taxon>
        <taxon>Mollisia</taxon>
    </lineage>
</organism>
<reference evidence="3 4" key="1">
    <citation type="submission" date="2015-10" db="EMBL/GenBank/DDBJ databases">
        <title>Full genome of DAOMC 229536 Phialocephala scopiformis, a fungal endophyte of spruce producing the potent anti-insectan compound rugulosin.</title>
        <authorList>
            <consortium name="DOE Joint Genome Institute"/>
            <person name="Walker A.K."/>
            <person name="Frasz S.L."/>
            <person name="Seifert K.A."/>
            <person name="Miller J.D."/>
            <person name="Mondo S.J."/>
            <person name="Labutti K."/>
            <person name="Lipzen A."/>
            <person name="Dockter R."/>
            <person name="Kennedy M."/>
            <person name="Grigoriev I.V."/>
            <person name="Spatafora J.W."/>
        </authorList>
    </citation>
    <scope>NUCLEOTIDE SEQUENCE [LARGE SCALE GENOMIC DNA]</scope>
    <source>
        <strain evidence="3 4">CBS 120377</strain>
    </source>
</reference>
<dbReference type="GO" id="GO:0006915">
    <property type="term" value="P:apoptotic process"/>
    <property type="evidence" value="ECO:0007669"/>
    <property type="project" value="InterPro"/>
</dbReference>
<dbReference type="EMBL" id="KQ947412">
    <property type="protein sequence ID" value="KUJ18508.1"/>
    <property type="molecule type" value="Genomic_DNA"/>
</dbReference>
<name>A0A194XEA5_MOLSC</name>
<keyword evidence="2" id="KW-0812">Transmembrane</keyword>
<evidence type="ECO:0000256" key="2">
    <source>
        <dbReference type="SAM" id="Phobius"/>
    </source>
</evidence>
<dbReference type="RefSeq" id="XP_018072863.1">
    <property type="nucleotide sequence ID" value="XM_018209142.1"/>
</dbReference>
<gene>
    <name evidence="3" type="ORF">LY89DRAFT_582089</name>
</gene>
<proteinExistence type="predicted"/>
<keyword evidence="2" id="KW-1133">Transmembrane helix</keyword>
<feature type="region of interest" description="Disordered" evidence="1">
    <location>
        <begin position="137"/>
        <end position="158"/>
    </location>
</feature>
<feature type="transmembrane region" description="Helical" evidence="2">
    <location>
        <begin position="419"/>
        <end position="438"/>
    </location>
</feature>
<dbReference type="PANTHER" id="PTHR37402">
    <property type="entry name" value="GRAM DOMAIN-CONTAINING PROTEIN 4"/>
    <property type="match status" value="1"/>
</dbReference>
<evidence type="ECO:0008006" key="5">
    <source>
        <dbReference type="Google" id="ProtNLM"/>
    </source>
</evidence>
<feature type="region of interest" description="Disordered" evidence="1">
    <location>
        <begin position="637"/>
        <end position="657"/>
    </location>
</feature>
<accession>A0A194XEA5</accession>
<feature type="transmembrane region" description="Helical" evidence="2">
    <location>
        <begin position="393"/>
        <end position="412"/>
    </location>
</feature>
<dbReference type="OrthoDB" id="1708389at2759"/>
<feature type="transmembrane region" description="Helical" evidence="2">
    <location>
        <begin position="290"/>
        <end position="312"/>
    </location>
</feature>
<feature type="compositionally biased region" description="Basic and acidic residues" evidence="1">
    <location>
        <begin position="644"/>
        <end position="657"/>
    </location>
</feature>
<evidence type="ECO:0000256" key="1">
    <source>
        <dbReference type="SAM" id="MobiDB-lite"/>
    </source>
</evidence>
<keyword evidence="4" id="KW-1185">Reference proteome</keyword>
<keyword evidence="2" id="KW-0472">Membrane</keyword>
<dbReference type="GeneID" id="28818868"/>
<dbReference type="AlphaFoldDB" id="A0A194XEA5"/>
<dbReference type="InParanoid" id="A0A194XEA5"/>
<dbReference type="Proteomes" id="UP000070700">
    <property type="component" value="Unassembled WGS sequence"/>
</dbReference>
<dbReference type="PANTHER" id="PTHR37402:SF1">
    <property type="entry name" value="GRAM DOMAIN-CONTAINING PROTEIN 4"/>
    <property type="match status" value="1"/>
</dbReference>
<dbReference type="KEGG" id="psco:LY89DRAFT_582089"/>
<evidence type="ECO:0000313" key="4">
    <source>
        <dbReference type="Proteomes" id="UP000070700"/>
    </source>
</evidence>
<protein>
    <recommendedName>
        <fullName evidence="5">GRAM domain-containing protein</fullName>
    </recommendedName>
</protein>
<evidence type="ECO:0000313" key="3">
    <source>
        <dbReference type="EMBL" id="KUJ18508.1"/>
    </source>
</evidence>